<feature type="domain" description="Tetrahydromethanopterin S-methyltransferase F subunit" evidence="2">
    <location>
        <begin position="9"/>
        <end position="66"/>
    </location>
</feature>
<dbReference type="NCBIfam" id="TIGR02507">
    <property type="entry name" value="MtrF"/>
    <property type="match status" value="1"/>
</dbReference>
<dbReference type="Pfam" id="PF09472">
    <property type="entry name" value="MtrF"/>
    <property type="match status" value="1"/>
</dbReference>
<reference evidence="3" key="1">
    <citation type="submission" date="2020-10" db="EMBL/GenBank/DDBJ databases">
        <authorList>
            <person name="Hahn C.J."/>
            <person name="Laso-Perez R."/>
            <person name="Vulcano F."/>
            <person name="Vaziourakis K.-M."/>
            <person name="Stokke R."/>
            <person name="Steen I.H."/>
            <person name="Teske A."/>
            <person name="Boetius A."/>
            <person name="Liebeke M."/>
            <person name="Amann R."/>
            <person name="Knittel K."/>
        </authorList>
    </citation>
    <scope>NUCLEOTIDE SEQUENCE</scope>
    <source>
        <strain evidence="3">Gfbio:e3339647-f889-4370-9287-4fb5cb688e4c:AG392D22_GoMArc1</strain>
    </source>
</reference>
<evidence type="ECO:0000313" key="3">
    <source>
        <dbReference type="EMBL" id="CAD6494008.1"/>
    </source>
</evidence>
<feature type="transmembrane region" description="Helical" evidence="1">
    <location>
        <begin position="50"/>
        <end position="67"/>
    </location>
</feature>
<keyword evidence="1" id="KW-0812">Transmembrane</keyword>
<keyword evidence="1" id="KW-0472">Membrane</keyword>
<keyword evidence="3" id="KW-0808">Transferase</keyword>
<dbReference type="EMBL" id="CAJHIS010000017">
    <property type="protein sequence ID" value="CAD6494008.1"/>
    <property type="molecule type" value="Genomic_DNA"/>
</dbReference>
<keyword evidence="1" id="KW-1133">Transmembrane helix</keyword>
<organism evidence="3 4">
    <name type="scientific">Candidatus Argoarchaeum ethanivorans</name>
    <dbReference type="NCBI Taxonomy" id="2608793"/>
    <lineage>
        <taxon>Archaea</taxon>
        <taxon>Methanobacteriati</taxon>
        <taxon>Methanobacteriota</taxon>
        <taxon>Stenosarchaea group</taxon>
        <taxon>Methanomicrobia</taxon>
        <taxon>Methanosarcinales</taxon>
        <taxon>Methanosarcinales incertae sedis</taxon>
        <taxon>GOM Arc I cluster</taxon>
        <taxon>Candidatus Argoarchaeum</taxon>
    </lineage>
</organism>
<dbReference type="Proteomes" id="UP000634805">
    <property type="component" value="Unassembled WGS sequence"/>
</dbReference>
<accession>A0A811TE43</accession>
<dbReference type="GO" id="GO:0016020">
    <property type="term" value="C:membrane"/>
    <property type="evidence" value="ECO:0007669"/>
    <property type="project" value="InterPro"/>
</dbReference>
<evidence type="ECO:0000259" key="2">
    <source>
        <dbReference type="Pfam" id="PF09472"/>
    </source>
</evidence>
<keyword evidence="3" id="KW-0489">Methyltransferase</keyword>
<dbReference type="GO" id="GO:0030269">
    <property type="term" value="F:tetrahydromethanopterin S-methyltransferase activity"/>
    <property type="evidence" value="ECO:0007669"/>
    <property type="project" value="InterPro"/>
</dbReference>
<comment type="caution">
    <text evidence="3">The sequence shown here is derived from an EMBL/GenBank/DDBJ whole genome shotgun (WGS) entry which is preliminary data.</text>
</comment>
<protein>
    <submittedName>
        <fullName evidence="3">Tetrahydromethanopterin S-methyltransferase, F subunit (MtrF)</fullName>
    </submittedName>
</protein>
<name>A0A811TE43_9EURY</name>
<evidence type="ECO:0000256" key="1">
    <source>
        <dbReference type="SAM" id="Phobius"/>
    </source>
</evidence>
<evidence type="ECO:0000313" key="4">
    <source>
        <dbReference type="Proteomes" id="UP000634805"/>
    </source>
</evidence>
<gene>
    <name evidence="3" type="ORF">EMLJLAPB_00680</name>
</gene>
<dbReference type="InterPro" id="IPR013347">
    <property type="entry name" value="MeTrfase_F_su"/>
</dbReference>
<sequence length="68" mass="7932">MSSSDRSEMIPMLATPQLKEYNRMIDELERRELIIGRDQRVFSGIFSTRIYFILGFVVAFVMVMLGLL</sequence>
<dbReference type="GO" id="GO:0032259">
    <property type="term" value="P:methylation"/>
    <property type="evidence" value="ECO:0007669"/>
    <property type="project" value="UniProtKB-KW"/>
</dbReference>
<dbReference type="AlphaFoldDB" id="A0A811TE43"/>
<dbReference type="GO" id="GO:0015948">
    <property type="term" value="P:methanogenesis"/>
    <property type="evidence" value="ECO:0007669"/>
    <property type="project" value="InterPro"/>
</dbReference>
<proteinExistence type="predicted"/>